<name>A0ACA9YDT7_9ASCO</name>
<dbReference type="Proteomes" id="UP001152531">
    <property type="component" value="Unassembled WGS sequence"/>
</dbReference>
<keyword evidence="2" id="KW-1185">Reference proteome</keyword>
<sequence length="490" mass="55516">MISRPESHNSDIERIKDEIVHETTLEKTNSEINLTGFRTKSVDSTSNMAPTWFYGTTTPKRNISSVGSGLLLANKGHVAIASPEVIQNYLYPISEVLESKILKYRNDLSRIMSSNPSSQFANPLLVITGPTYIRHANQIRGCAQWIGGMLGKSFPNSTTQLFPKEIKQIFEKPFESQNLMLSIRANLTNYNLNYNSSLATDDNSIMTYEVARGMPYCRALLDEISEICPIVGETSDTITPQYLSDLFCLGLVSSTLVESQLHRELASGASYPIGFQTSDSQLRFDKSMYSHRIQNALDAMFATKQQHQFLSVTKVGTVAVVGTTGNEETFIILEINLQLSFDELVEFIENKVYKDKRLNIDTPRVILDLGKISNTEYDQKLSVISKFLSEERYHLNRKILGVLIDSGDDYVPKNFQSTLETHNNESLGSFDCNESFEELNRYFQRNRINSNERIEPSLPEHSSYEYFVNANKMIHQLDKLSGLRIESSSY</sequence>
<dbReference type="EMBL" id="CALSDN010000013">
    <property type="protein sequence ID" value="CAH6723245.1"/>
    <property type="molecule type" value="Genomic_DNA"/>
</dbReference>
<proteinExistence type="predicted"/>
<comment type="caution">
    <text evidence="1">The sequence shown here is derived from an EMBL/GenBank/DDBJ whole genome shotgun (WGS) entry which is preliminary data.</text>
</comment>
<reference evidence="1" key="1">
    <citation type="submission" date="2022-06" db="EMBL/GenBank/DDBJ databases">
        <authorList>
            <person name="Legras J.-L."/>
            <person name="Devillers H."/>
            <person name="Grondin C."/>
        </authorList>
    </citation>
    <scope>NUCLEOTIDE SEQUENCE</scope>
    <source>
        <strain evidence="1">CLIB 1444</strain>
    </source>
</reference>
<accession>A0ACA9YDT7</accession>
<protein>
    <submittedName>
        <fullName evidence="1">Uncharacterized protein</fullName>
    </submittedName>
</protein>
<gene>
    <name evidence="1" type="ORF">CLIB1444_13S03576</name>
</gene>
<evidence type="ECO:0000313" key="2">
    <source>
        <dbReference type="Proteomes" id="UP001152531"/>
    </source>
</evidence>
<organism evidence="1 2">
    <name type="scientific">[Candida] jaroonii</name>
    <dbReference type="NCBI Taxonomy" id="467808"/>
    <lineage>
        <taxon>Eukaryota</taxon>
        <taxon>Fungi</taxon>
        <taxon>Dikarya</taxon>
        <taxon>Ascomycota</taxon>
        <taxon>Saccharomycotina</taxon>
        <taxon>Pichiomycetes</taxon>
        <taxon>Debaryomycetaceae</taxon>
        <taxon>Yamadazyma</taxon>
    </lineage>
</organism>
<evidence type="ECO:0000313" key="1">
    <source>
        <dbReference type="EMBL" id="CAH6723245.1"/>
    </source>
</evidence>